<dbReference type="Proteomes" id="UP000010799">
    <property type="component" value="Chromosome"/>
</dbReference>
<dbReference type="Gene3D" id="3.40.50.1000">
    <property type="entry name" value="HAD superfamily/HAD-like"/>
    <property type="match status" value="1"/>
</dbReference>
<keyword evidence="1" id="KW-0808">Transferase</keyword>
<sequence length="641" mass="73522">MKKYKLVTFDIFDTLLHRRIRAPVDIFEAVRLAVMQNKIALLNHNTLMSFTHDRMRAESEARQHLEKIIEAEGEVSFSEIYDRYEDMTGCEPELRNLLESKELELEKAFLFASDTGLKVFDEMKGMAEQVAFISDMYLPSDWLSTILEEKGFRGASKLPIFVSAEYRKSKWRGTLYQEVAQALGVTPSAAWLHVGDNIHSDISQASNQSISTRFADWAKVDNRRIPTTATHTEYLVRSILDFIDLPQARHFLPSDGYSSIGYRLFGPLIFGFMMWVMARTKEAKLNKLVFIARDGQLPHQLFETLKTQYGLSQVSTSYVYFSRSVGLQFGLKEWDVDQLLTVLGSGRIHRSIESCLAMLGYDANLMPPLLERFGFKIGDIVSKNRRSVAHLLFTTIFDHTLRTNRSQREKFKRYFDTHFSPDEKIGLVDIGWNGNIQRYLISTLDSRYSKDQFLGLYLGLHSPAHYNRERGFNMEGWVSNYGQVLHVQEYLNSGGVELLEFALTADHGTVIGFKDDDLGNISPVLEEPFPEEISYREKAMKVQMGIRQFVKDHKYLLDYYSPGILSCTAWSAPFERLVTSPTPDEIHLLAGLSHSDIAGNTASRLVLAARQDNRTRKSKRLMAIAREQAFWKACFDRLNYS</sequence>
<keyword evidence="2" id="KW-1185">Reference proteome</keyword>
<dbReference type="InterPro" id="IPR023214">
    <property type="entry name" value="HAD_sf"/>
</dbReference>
<reference evidence="1 2" key="1">
    <citation type="journal article" date="2012" name="Stand. Genomic Sci.">
        <title>Complete genome sequence of Liberibacter crescens BT-1.</title>
        <authorList>
            <person name="Leonard M.T."/>
            <person name="Fagen J.R."/>
            <person name="Davis-Richardson A.G."/>
            <person name="Davis M.J."/>
            <person name="Triplett E.W."/>
        </authorList>
    </citation>
    <scope>NUCLEOTIDE SEQUENCE [LARGE SCALE GENOMIC DNA]</scope>
    <source>
        <strain evidence="1 2">BT-1</strain>
    </source>
</reference>
<dbReference type="HOGENOM" id="CLU_017953_3_0_5"/>
<dbReference type="PATRIC" id="fig|1215343.11.peg.696"/>
<protein>
    <submittedName>
        <fullName evidence="1">Putative glycosyl transferase</fullName>
    </submittedName>
</protein>
<proteinExistence type="predicted"/>
<dbReference type="SUPFAM" id="SSF56784">
    <property type="entry name" value="HAD-like"/>
    <property type="match status" value="1"/>
</dbReference>
<dbReference type="EMBL" id="CP003789">
    <property type="protein sequence ID" value="AGA64670.1"/>
    <property type="molecule type" value="Genomic_DNA"/>
</dbReference>
<evidence type="ECO:0000313" key="1">
    <source>
        <dbReference type="EMBL" id="AGA64670.1"/>
    </source>
</evidence>
<dbReference type="RefSeq" id="WP_015273097.1">
    <property type="nucleotide sequence ID" value="NC_019907.1"/>
</dbReference>
<gene>
    <name evidence="1" type="ordered locus">B488_06780</name>
</gene>
<dbReference type="eggNOG" id="COG5610">
    <property type="taxonomic scope" value="Bacteria"/>
</dbReference>
<dbReference type="AlphaFoldDB" id="L0EV02"/>
<evidence type="ECO:0000313" key="2">
    <source>
        <dbReference type="Proteomes" id="UP000010799"/>
    </source>
</evidence>
<dbReference type="GO" id="GO:0016740">
    <property type="term" value="F:transferase activity"/>
    <property type="evidence" value="ECO:0007669"/>
    <property type="project" value="UniProtKB-KW"/>
</dbReference>
<dbReference type="InterPro" id="IPR036412">
    <property type="entry name" value="HAD-like_sf"/>
</dbReference>
<dbReference type="Gene3D" id="1.10.150.400">
    <property type="match status" value="1"/>
</dbReference>
<dbReference type="KEGG" id="lcc:B488_06780"/>
<name>L0EV02_LIBCB</name>
<accession>L0EV02</accession>
<organism evidence="1 2">
    <name type="scientific">Liberibacter crescens (strain BT-1)</name>
    <dbReference type="NCBI Taxonomy" id="1215343"/>
    <lineage>
        <taxon>Bacteria</taxon>
        <taxon>Pseudomonadati</taxon>
        <taxon>Pseudomonadota</taxon>
        <taxon>Alphaproteobacteria</taxon>
        <taxon>Hyphomicrobiales</taxon>
        <taxon>Rhizobiaceae</taxon>
        <taxon>Liberibacter</taxon>
    </lineage>
</organism>